<gene>
    <name evidence="3" type="primary">LOC101848940</name>
</gene>
<evidence type="ECO:0000313" key="3">
    <source>
        <dbReference type="RefSeq" id="XP_012946790.1"/>
    </source>
</evidence>
<organism evidence="2 3">
    <name type="scientific">Aplysia californica</name>
    <name type="common">California sea hare</name>
    <dbReference type="NCBI Taxonomy" id="6500"/>
    <lineage>
        <taxon>Eukaryota</taxon>
        <taxon>Metazoa</taxon>
        <taxon>Spiralia</taxon>
        <taxon>Lophotrochozoa</taxon>
        <taxon>Mollusca</taxon>
        <taxon>Gastropoda</taxon>
        <taxon>Heterobranchia</taxon>
        <taxon>Euthyneura</taxon>
        <taxon>Tectipleura</taxon>
        <taxon>Aplysiida</taxon>
        <taxon>Aplysioidea</taxon>
        <taxon>Aplysiidae</taxon>
        <taxon>Aplysia</taxon>
    </lineage>
</organism>
<sequence length="164" mass="18344">METEMERTDERTQSNNTDEKSPASSQQPTQPCDPAHLVTRPLTSVTSRTPPVLQSWLGGGRDHAVTAHAFVSAALAPVLKSEIPARLFEGRDTTTGSYVTLQNKDENPCRQELDSLLACASFVFDIPSCLAARDRLATCVRENEAYFYRINRPESYYFGTRRED</sequence>
<keyword evidence="2" id="KW-1185">Reference proteome</keyword>
<proteinExistence type="predicted"/>
<dbReference type="Proteomes" id="UP000694888">
    <property type="component" value="Unplaced"/>
</dbReference>
<feature type="compositionally biased region" description="Basic and acidic residues" evidence="1">
    <location>
        <begin position="1"/>
        <end position="21"/>
    </location>
</feature>
<name>A0ABM1AFS7_APLCA</name>
<evidence type="ECO:0000256" key="1">
    <source>
        <dbReference type="SAM" id="MobiDB-lite"/>
    </source>
</evidence>
<evidence type="ECO:0000313" key="2">
    <source>
        <dbReference type="Proteomes" id="UP000694888"/>
    </source>
</evidence>
<dbReference type="GeneID" id="101848940"/>
<feature type="region of interest" description="Disordered" evidence="1">
    <location>
        <begin position="1"/>
        <end position="44"/>
    </location>
</feature>
<accession>A0ABM1AFS7</accession>
<protein>
    <submittedName>
        <fullName evidence="3">Uncharacterized protein LOC101848940</fullName>
    </submittedName>
</protein>
<dbReference type="RefSeq" id="XP_012946790.1">
    <property type="nucleotide sequence ID" value="XM_013091336.2"/>
</dbReference>
<reference evidence="3" key="1">
    <citation type="submission" date="2025-08" db="UniProtKB">
        <authorList>
            <consortium name="RefSeq"/>
        </authorList>
    </citation>
    <scope>IDENTIFICATION</scope>
</reference>